<dbReference type="PANTHER" id="PTHR11348">
    <property type="entry name" value="CONNECTIVE TISSUE GROWTH FACTOR-RELATED"/>
    <property type="match status" value="1"/>
</dbReference>
<feature type="domain" description="VWFC" evidence="4">
    <location>
        <begin position="889"/>
        <end position="956"/>
    </location>
</feature>
<feature type="disulfide bond" evidence="2">
    <location>
        <begin position="990"/>
        <end position="1024"/>
    </location>
</feature>
<evidence type="ECO:0000259" key="4">
    <source>
        <dbReference type="PROSITE" id="PS50184"/>
    </source>
</evidence>
<dbReference type="GO" id="GO:0045597">
    <property type="term" value="P:positive regulation of cell differentiation"/>
    <property type="evidence" value="ECO:0007669"/>
    <property type="project" value="TreeGrafter"/>
</dbReference>
<dbReference type="Pfam" id="PF01549">
    <property type="entry name" value="ShK"/>
    <property type="match status" value="3"/>
</dbReference>
<protein>
    <recommendedName>
        <fullName evidence="8">VWFC domain-containing protein</fullName>
    </recommendedName>
</protein>
<dbReference type="Proteomes" id="UP001283361">
    <property type="component" value="Unassembled WGS sequence"/>
</dbReference>
<evidence type="ECO:0008006" key="8">
    <source>
        <dbReference type="Google" id="ProtNLM"/>
    </source>
</evidence>
<name>A0AAE1DXE3_9GAST</name>
<dbReference type="PROSITE" id="PS51670">
    <property type="entry name" value="SHKT"/>
    <property type="match status" value="1"/>
</dbReference>
<dbReference type="Gene3D" id="1.10.10.1940">
    <property type="match status" value="1"/>
</dbReference>
<comment type="caution">
    <text evidence="6">The sequence shown here is derived from an EMBL/GenBank/DDBJ whole genome shotgun (WGS) entry which is preliminary data.</text>
</comment>
<evidence type="ECO:0000256" key="3">
    <source>
        <dbReference type="SAM" id="MobiDB-lite"/>
    </source>
</evidence>
<evidence type="ECO:0000256" key="1">
    <source>
        <dbReference type="ARBA" id="ARBA00022729"/>
    </source>
</evidence>
<evidence type="ECO:0000259" key="5">
    <source>
        <dbReference type="PROSITE" id="PS51670"/>
    </source>
</evidence>
<feature type="compositionally biased region" description="Polar residues" evidence="3">
    <location>
        <begin position="962"/>
        <end position="983"/>
    </location>
</feature>
<accession>A0AAE1DXE3</accession>
<dbReference type="SMART" id="SM00254">
    <property type="entry name" value="ShKT"/>
    <property type="match status" value="3"/>
</dbReference>
<feature type="domain" description="VWFC" evidence="4">
    <location>
        <begin position="1124"/>
        <end position="1189"/>
    </location>
</feature>
<proteinExistence type="predicted"/>
<dbReference type="SUPFAM" id="SSF57603">
    <property type="entry name" value="FnI-like domain"/>
    <property type="match status" value="3"/>
</dbReference>
<feature type="domain" description="VWFC" evidence="4">
    <location>
        <begin position="331"/>
        <end position="397"/>
    </location>
</feature>
<dbReference type="AlphaFoldDB" id="A0AAE1DXE3"/>
<dbReference type="EMBL" id="JAWDGP010001994">
    <property type="protein sequence ID" value="KAK3786242.1"/>
    <property type="molecule type" value="Genomic_DNA"/>
</dbReference>
<dbReference type="SMART" id="SM00214">
    <property type="entry name" value="VWC"/>
    <property type="match status" value="10"/>
</dbReference>
<dbReference type="InterPro" id="IPR003582">
    <property type="entry name" value="ShKT_dom"/>
</dbReference>
<gene>
    <name evidence="6" type="ORF">RRG08_064501</name>
</gene>
<feature type="domain" description="VWFC" evidence="4">
    <location>
        <begin position="109"/>
        <end position="176"/>
    </location>
</feature>
<sequence>MLENMKITISYLSLQPDTCVYHGVLYDQGASWTDGCSLNCTCEGKAQGLYSCTERCRRYPVIPQGCGLIPDPSDPCCEVLDCSPSAFPTPSLAPKPGSGQTTLSPPLAGVCIYNGQSYRQDQVWYDGCSLLCTCDDASNNFYTCRNRCPQYGSVDRSCVMIPDPQDPNCCTIPNCPLLQPGPLPSPGPVTITQSPGRLVGIGMVPTPTAMVTPAFYTGTTPSAPTPQPGCMYKGQLYRQADGQWSDGCDWTCQCLNDTTGLYSCTSRCQSQFLNLPQQCVLVQDPDDACCSLPYCDFLHPSPFPNGLPTLEPGKLPVTVTATGTGTQGTNEFCVYGGSFYREGETWSDGCDLACTCDDAKRGLYTCIQRCGDYFGLPDQCSLVTDPDDQCCLIPSCAPTINPTPSATTGAQYSPIPPLTFTGRGGQPHQPGGQGASNTGYNNVCVYKGQPYQQDEDFDDGCQYKCSCVDALYGKFRCTERCARYENIPTSCQMVEDPNDFCCQIPQCATPSPATPTFTPAVTSVATKPTDPLTTKLTQTAASSSPPPNVCVYDGKNHVQSDVWLNQADCSVVCVCKDSANNRYSCRNRCPVYAELPPMCSLVPDQNSTCSCCQRPQCTVGGQVVTDAVPIGTLVVTGGNSGSGAPSSAGGNKACTYQPGEAWFDQCDKTCSCSQDGSYYTCVSRCPDFSSVGSASNCTLVTLPGRCCPSVQCQNPVLGRYSPTSEIVTVPPRKPTATPIPGSSPAPPQQVWAVPSKNPSLPGGGYPVPTTITDFAYKCVYKSQLYDEGETWQDGCGLTCRCVDGNTGYFTCVSECPQYNATLLPSGCSLVIAGCCMIPECQGPGGVTYDPVTNPIPGMIPVVASEPPVTTGFRPAVFPGEPGTVTGARNTCVFDGYGYRQGDTWADGCDYNCECVDDNLGLYTCTPRCPVYQDLPTNCRVKAPTPGGECCGDLQCDPFPTTPGATNPSPSSPSRDQSTGSTTPGMYDPNCLDKLSNCKAYETLSCRGVYEAWARENCNLTCGHCLPSYTTTPPPCVDLKNCRLYGADTCTSYRHWAEINCRKHCGFCSPDGLPVTTTTAASTSPASTECVDRVNCPRYGASVCTDPQYTNWVVKNCPQFCGLCNACEYKNVSYRQGDTWKDGCNLDCSCLNATSGRYICNDICPTYPNLPAGCKLVSKPGQCCQEPVCQGVAPAKGCFYKNIAYSEGAPWTDGCDFDCVCLNSTTGDFRCKAICPR</sequence>
<dbReference type="GO" id="GO:0007155">
    <property type="term" value="P:cell adhesion"/>
    <property type="evidence" value="ECO:0007669"/>
    <property type="project" value="TreeGrafter"/>
</dbReference>
<dbReference type="InterPro" id="IPR001007">
    <property type="entry name" value="VWF_dom"/>
</dbReference>
<dbReference type="InterPro" id="IPR050941">
    <property type="entry name" value="CCN"/>
</dbReference>
<dbReference type="GO" id="GO:0005615">
    <property type="term" value="C:extracellular space"/>
    <property type="evidence" value="ECO:0007669"/>
    <property type="project" value="TreeGrafter"/>
</dbReference>
<dbReference type="GO" id="GO:0005178">
    <property type="term" value="F:integrin binding"/>
    <property type="evidence" value="ECO:0007669"/>
    <property type="project" value="TreeGrafter"/>
</dbReference>
<keyword evidence="2" id="KW-1015">Disulfide bond</keyword>
<evidence type="ECO:0000256" key="2">
    <source>
        <dbReference type="PROSITE-ProRule" id="PRU01005"/>
    </source>
</evidence>
<dbReference type="PROSITE" id="PS01208">
    <property type="entry name" value="VWFC_1"/>
    <property type="match status" value="3"/>
</dbReference>
<keyword evidence="1" id="KW-0732">Signal</keyword>
<keyword evidence="7" id="KW-1185">Reference proteome</keyword>
<dbReference type="PROSITE" id="PS50184">
    <property type="entry name" value="VWFC_2"/>
    <property type="match status" value="4"/>
</dbReference>
<comment type="caution">
    <text evidence="2">Lacks conserved residue(s) required for the propagation of feature annotation.</text>
</comment>
<evidence type="ECO:0000313" key="7">
    <source>
        <dbReference type="Proteomes" id="UP001283361"/>
    </source>
</evidence>
<feature type="region of interest" description="Disordered" evidence="3">
    <location>
        <begin position="961"/>
        <end position="986"/>
    </location>
</feature>
<feature type="domain" description="ShKT" evidence="5">
    <location>
        <begin position="990"/>
        <end position="1024"/>
    </location>
</feature>
<feature type="region of interest" description="Disordered" evidence="3">
    <location>
        <begin position="724"/>
        <end position="748"/>
    </location>
</feature>
<organism evidence="6 7">
    <name type="scientific">Elysia crispata</name>
    <name type="common">lettuce slug</name>
    <dbReference type="NCBI Taxonomy" id="231223"/>
    <lineage>
        <taxon>Eukaryota</taxon>
        <taxon>Metazoa</taxon>
        <taxon>Spiralia</taxon>
        <taxon>Lophotrochozoa</taxon>
        <taxon>Mollusca</taxon>
        <taxon>Gastropoda</taxon>
        <taxon>Heterobranchia</taxon>
        <taxon>Euthyneura</taxon>
        <taxon>Panpulmonata</taxon>
        <taxon>Sacoglossa</taxon>
        <taxon>Placobranchoidea</taxon>
        <taxon>Plakobranchidae</taxon>
        <taxon>Elysia</taxon>
    </lineage>
</organism>
<evidence type="ECO:0000313" key="6">
    <source>
        <dbReference type="EMBL" id="KAK3786242.1"/>
    </source>
</evidence>
<reference evidence="6" key="1">
    <citation type="journal article" date="2023" name="G3 (Bethesda)">
        <title>A reference genome for the long-term kleptoplast-retaining sea slug Elysia crispata morphotype clarki.</title>
        <authorList>
            <person name="Eastman K.E."/>
            <person name="Pendleton A.L."/>
            <person name="Shaikh M.A."/>
            <person name="Suttiyut T."/>
            <person name="Ogas R."/>
            <person name="Tomko P."/>
            <person name="Gavelis G."/>
            <person name="Widhalm J.R."/>
            <person name="Wisecaver J.H."/>
        </authorList>
    </citation>
    <scope>NUCLEOTIDE SEQUENCE</scope>
    <source>
        <strain evidence="6">ECLA1</strain>
    </source>
</reference>